<keyword evidence="1" id="KW-0812">Transmembrane</keyword>
<feature type="transmembrane region" description="Helical" evidence="1">
    <location>
        <begin position="44"/>
        <end position="63"/>
    </location>
</feature>
<dbReference type="AlphaFoldDB" id="A0A0F8WKB3"/>
<keyword evidence="1" id="KW-0472">Membrane</keyword>
<feature type="transmembrane region" description="Helical" evidence="1">
    <location>
        <begin position="12"/>
        <end position="32"/>
    </location>
</feature>
<evidence type="ECO:0000313" key="2">
    <source>
        <dbReference type="EMBL" id="KKK48680.1"/>
    </source>
</evidence>
<evidence type="ECO:0000256" key="1">
    <source>
        <dbReference type="SAM" id="Phobius"/>
    </source>
</evidence>
<proteinExistence type="predicted"/>
<feature type="non-terminal residue" evidence="2">
    <location>
        <position position="1"/>
    </location>
</feature>
<keyword evidence="1" id="KW-1133">Transmembrane helix</keyword>
<organism evidence="2">
    <name type="scientific">marine sediment metagenome</name>
    <dbReference type="NCBI Taxonomy" id="412755"/>
    <lineage>
        <taxon>unclassified sequences</taxon>
        <taxon>metagenomes</taxon>
        <taxon>ecological metagenomes</taxon>
    </lineage>
</organism>
<protein>
    <submittedName>
        <fullName evidence="2">Uncharacterized protein</fullName>
    </submittedName>
</protein>
<accession>A0A0F8WKB3</accession>
<dbReference type="EMBL" id="LAZR01068944">
    <property type="protein sequence ID" value="KKK48680.1"/>
    <property type="molecule type" value="Genomic_DNA"/>
</dbReference>
<sequence>GANMLSNQAIQLIGAFLLGLFALGLVGSLALMEIDIPDVLDRSLYVILGSFLGVNAVNGARLLNGKRD</sequence>
<name>A0A0F8WKB3_9ZZZZ</name>
<comment type="caution">
    <text evidence="2">The sequence shown here is derived from an EMBL/GenBank/DDBJ whole genome shotgun (WGS) entry which is preliminary data.</text>
</comment>
<reference evidence="2" key="1">
    <citation type="journal article" date="2015" name="Nature">
        <title>Complex archaea that bridge the gap between prokaryotes and eukaryotes.</title>
        <authorList>
            <person name="Spang A."/>
            <person name="Saw J.H."/>
            <person name="Jorgensen S.L."/>
            <person name="Zaremba-Niedzwiedzka K."/>
            <person name="Martijn J."/>
            <person name="Lind A.E."/>
            <person name="van Eijk R."/>
            <person name="Schleper C."/>
            <person name="Guy L."/>
            <person name="Ettema T.J."/>
        </authorList>
    </citation>
    <scope>NUCLEOTIDE SEQUENCE</scope>
</reference>
<gene>
    <name evidence="2" type="ORF">LCGC14_3142680</name>
</gene>